<feature type="region of interest" description="Disordered" evidence="1">
    <location>
        <begin position="116"/>
        <end position="135"/>
    </location>
</feature>
<evidence type="ECO:0000256" key="1">
    <source>
        <dbReference type="SAM" id="MobiDB-lite"/>
    </source>
</evidence>
<organism evidence="2 3">
    <name type="scientific">Natronomicrosphaera hydrolytica</name>
    <dbReference type="NCBI Taxonomy" id="3242702"/>
    <lineage>
        <taxon>Bacteria</taxon>
        <taxon>Pseudomonadati</taxon>
        <taxon>Planctomycetota</taxon>
        <taxon>Phycisphaerae</taxon>
        <taxon>Phycisphaerales</taxon>
        <taxon>Phycisphaeraceae</taxon>
        <taxon>Natronomicrosphaera</taxon>
    </lineage>
</organism>
<keyword evidence="3" id="KW-1185">Reference proteome</keyword>
<dbReference type="Proteomes" id="UP001575105">
    <property type="component" value="Unassembled WGS sequence"/>
</dbReference>
<evidence type="ECO:0000313" key="2">
    <source>
        <dbReference type="EMBL" id="MFA9476937.1"/>
    </source>
</evidence>
<dbReference type="EMBL" id="JBGUBD010000001">
    <property type="protein sequence ID" value="MFA9476937.1"/>
    <property type="molecule type" value="Genomic_DNA"/>
</dbReference>
<proteinExistence type="predicted"/>
<name>A0ABV4U270_9BACT</name>
<evidence type="ECO:0000313" key="3">
    <source>
        <dbReference type="Proteomes" id="UP001575105"/>
    </source>
</evidence>
<protein>
    <submittedName>
        <fullName evidence="2">Uncharacterized protein</fullName>
    </submittedName>
</protein>
<accession>A0ABV4U270</accession>
<dbReference type="RefSeq" id="WP_425343862.1">
    <property type="nucleotide sequence ID" value="NZ_JBGUBD010000001.1"/>
</dbReference>
<sequence length="193" mass="21099">MLNIPQIQDQLVVMRLVAGRDAQSIAEKWSQAMEFGEALAAAIDAGAFSGPAYAPIRDKIERPMQLRAYEVALSRLARWLDPSGRFHGKFAPIIHTIEEQIAGQCDDENWAKTAAETASSQASESQTLEAPTRPSVAHARVNWETAQAEAERIVRDRGGHWPGLNALAREIGCAKGTILKAIRHSTYLQACAP</sequence>
<comment type="caution">
    <text evidence="2">The sequence shown here is derived from an EMBL/GenBank/DDBJ whole genome shotgun (WGS) entry which is preliminary data.</text>
</comment>
<feature type="compositionally biased region" description="Low complexity" evidence="1">
    <location>
        <begin position="116"/>
        <end position="127"/>
    </location>
</feature>
<reference evidence="2 3" key="1">
    <citation type="submission" date="2024-08" db="EMBL/GenBank/DDBJ databases">
        <title>Whole-genome sequencing of halo(alkali)philic microorganisms from hypersaline lakes.</title>
        <authorList>
            <person name="Sorokin D.Y."/>
            <person name="Merkel A.Y."/>
            <person name="Messina E."/>
            <person name="Yakimov M."/>
        </authorList>
    </citation>
    <scope>NUCLEOTIDE SEQUENCE [LARGE SCALE GENOMIC DNA]</scope>
    <source>
        <strain evidence="2 3">AB-hyl4</strain>
    </source>
</reference>
<gene>
    <name evidence="2" type="ORF">ACERK3_01395</name>
</gene>